<organism evidence="1 2">
    <name type="scientific">Opisthorchis viverrini</name>
    <name type="common">Southeast Asian liver fluke</name>
    <dbReference type="NCBI Taxonomy" id="6198"/>
    <lineage>
        <taxon>Eukaryota</taxon>
        <taxon>Metazoa</taxon>
        <taxon>Spiralia</taxon>
        <taxon>Lophotrochozoa</taxon>
        <taxon>Platyhelminthes</taxon>
        <taxon>Trematoda</taxon>
        <taxon>Digenea</taxon>
        <taxon>Opisthorchiida</taxon>
        <taxon>Opisthorchiata</taxon>
        <taxon>Opisthorchiidae</taxon>
        <taxon>Opisthorchis</taxon>
    </lineage>
</organism>
<accession>A0A074ZLP2</accession>
<proteinExistence type="predicted"/>
<evidence type="ECO:0000313" key="1">
    <source>
        <dbReference type="EMBL" id="KER24280.1"/>
    </source>
</evidence>
<reference evidence="1 2" key="1">
    <citation type="submission" date="2013-11" db="EMBL/GenBank/DDBJ databases">
        <title>Opisthorchis viverrini - life in the bile duct.</title>
        <authorList>
            <person name="Young N.D."/>
            <person name="Nagarajan N."/>
            <person name="Lin S.J."/>
            <person name="Korhonen P.K."/>
            <person name="Jex A.R."/>
            <person name="Hall R.S."/>
            <person name="Safavi-Hemami H."/>
            <person name="Kaewkong W."/>
            <person name="Bertrand D."/>
            <person name="Gao S."/>
            <person name="Seet Q."/>
            <person name="Wongkham S."/>
            <person name="Teh B.T."/>
            <person name="Wongkham C."/>
            <person name="Intapan P.M."/>
            <person name="Maleewong W."/>
            <person name="Yang X."/>
            <person name="Hu M."/>
            <person name="Wang Z."/>
            <person name="Hofmann A."/>
            <person name="Sternberg P.W."/>
            <person name="Tan P."/>
            <person name="Wang J."/>
            <person name="Gasser R.B."/>
        </authorList>
    </citation>
    <scope>NUCLEOTIDE SEQUENCE [LARGE SCALE GENOMIC DNA]</scope>
</reference>
<sequence>MPNYHATRRKYGDWITAKLPKPRQEKSRCKGRTGIGKSTMQQLENECSVVQSRLGPSTVSNTRSCLGGRGRDMREITKIWGVVCATRLVSPGPRDPHCV</sequence>
<gene>
    <name evidence="1" type="ORF">T265_08019</name>
</gene>
<dbReference type="AlphaFoldDB" id="A0A074ZLP2"/>
<dbReference type="GeneID" id="20322198"/>
<evidence type="ECO:0000313" key="2">
    <source>
        <dbReference type="Proteomes" id="UP000054324"/>
    </source>
</evidence>
<keyword evidence="2" id="KW-1185">Reference proteome</keyword>
<dbReference type="CTD" id="20322198"/>
<dbReference type="RefSeq" id="XP_009171970.1">
    <property type="nucleotide sequence ID" value="XM_009173706.1"/>
</dbReference>
<name>A0A074ZLP2_OPIVI</name>
<dbReference type="Proteomes" id="UP000054324">
    <property type="component" value="Unassembled WGS sequence"/>
</dbReference>
<dbReference type="EMBL" id="KL596816">
    <property type="protein sequence ID" value="KER24280.1"/>
    <property type="molecule type" value="Genomic_DNA"/>
</dbReference>
<dbReference type="KEGG" id="ovi:T265_08019"/>
<protein>
    <submittedName>
        <fullName evidence="1">Uncharacterized protein</fullName>
    </submittedName>
</protein>